<comment type="caution">
    <text evidence="1">The sequence shown here is derived from an EMBL/GenBank/DDBJ whole genome shotgun (WGS) entry which is preliminary data.</text>
</comment>
<dbReference type="STRING" id="1077974.GOEFS_092_00700"/>
<dbReference type="OrthoDB" id="4577851at2"/>
<organism evidence="1 2">
    <name type="scientific">Gordonia effusa NBRC 100432</name>
    <dbReference type="NCBI Taxonomy" id="1077974"/>
    <lineage>
        <taxon>Bacteria</taxon>
        <taxon>Bacillati</taxon>
        <taxon>Actinomycetota</taxon>
        <taxon>Actinomycetes</taxon>
        <taxon>Mycobacteriales</taxon>
        <taxon>Gordoniaceae</taxon>
        <taxon>Gordonia</taxon>
    </lineage>
</organism>
<dbReference type="eggNOG" id="COG0318">
    <property type="taxonomic scope" value="Bacteria"/>
</dbReference>
<accession>H0R3J4</accession>
<gene>
    <name evidence="1" type="ORF">GOEFS_092_00700</name>
</gene>
<evidence type="ECO:0000313" key="2">
    <source>
        <dbReference type="Proteomes" id="UP000035034"/>
    </source>
</evidence>
<reference evidence="1 2" key="1">
    <citation type="submission" date="2011-12" db="EMBL/GenBank/DDBJ databases">
        <title>Whole genome shotgun sequence of Gordonia effusa NBRC 100432.</title>
        <authorList>
            <person name="Yoshida I."/>
            <person name="Takarada H."/>
            <person name="Hosoyama A."/>
            <person name="Tsuchikane K."/>
            <person name="Katsumata H."/>
            <person name="Yamazaki S."/>
            <person name="Fujita N."/>
        </authorList>
    </citation>
    <scope>NUCLEOTIDE SEQUENCE [LARGE SCALE GENOMIC DNA]</scope>
    <source>
        <strain evidence="1 2">NBRC 100432</strain>
    </source>
</reference>
<dbReference type="RefSeq" id="WP_007318980.1">
    <property type="nucleotide sequence ID" value="NZ_BAEH01000092.1"/>
</dbReference>
<name>H0R3J4_9ACTN</name>
<proteinExistence type="predicted"/>
<keyword evidence="2" id="KW-1185">Reference proteome</keyword>
<dbReference type="InterPro" id="IPR042099">
    <property type="entry name" value="ANL_N_sf"/>
</dbReference>
<protein>
    <recommendedName>
        <fullName evidence="3">AMP-dependent synthetase/ligase domain-containing protein</fullName>
    </recommendedName>
</protein>
<dbReference type="SUPFAM" id="SSF56801">
    <property type="entry name" value="Acetyl-CoA synthetase-like"/>
    <property type="match status" value="1"/>
</dbReference>
<dbReference type="Gene3D" id="3.40.50.12780">
    <property type="entry name" value="N-terminal domain of ligase-like"/>
    <property type="match status" value="1"/>
</dbReference>
<dbReference type="EMBL" id="BAEH01000092">
    <property type="protein sequence ID" value="GAB19645.1"/>
    <property type="molecule type" value="Genomic_DNA"/>
</dbReference>
<sequence>MSVAGSPLAAAQDEYPFACAVQMGDTAIDFERFAESVDCMCDELTACGVSRGSRVAVVMCDGIEAVLTWHALVYLGSVIIPVDLCDGRQVDELHGDRIDCVLAPARYDEILEDLAEYIGAQDSPCPLFCIGDEFTVLDVTGGTEHDHDEGPRVSTVASSGETAESLLAEACAVACSRDYWPGARIEFDEDLSIRSRIVTTLASAASGACLNLDASSIQSGPN</sequence>
<dbReference type="AlphaFoldDB" id="H0R3J4"/>
<dbReference type="Proteomes" id="UP000035034">
    <property type="component" value="Unassembled WGS sequence"/>
</dbReference>
<evidence type="ECO:0000313" key="1">
    <source>
        <dbReference type="EMBL" id="GAB19645.1"/>
    </source>
</evidence>
<evidence type="ECO:0008006" key="3">
    <source>
        <dbReference type="Google" id="ProtNLM"/>
    </source>
</evidence>